<evidence type="ECO:0000313" key="3">
    <source>
        <dbReference type="EMBL" id="ONH28806.1"/>
    </source>
</evidence>
<accession>A0A1V2IAY1</accession>
<evidence type="ECO:0000256" key="2">
    <source>
        <dbReference type="SAM" id="SignalP"/>
    </source>
</evidence>
<sequence>MLLVGATLLLTGCGSAGDPGPTTGPDAGTTVSSSPATAVDGGRPPSTASPATGASHATTTPPVSGTSNDPASGGSSRAKDDVDGDGRPDQLSLSGGGVLTARYAAGGRDQVSLGQGVPGDQELLGTADANGDGRAEVFVRVVMGANAQIVTMLRQVNGHLVRMSLDEQPSSLSSGGGGRNLFNWACEPDLGNPGAGQIVTWFAGSEDDGQTLQGEVRRYDFVGDALVVTYQEPFSIRADDPIPGIPVRPGCDSIPR</sequence>
<dbReference type="AlphaFoldDB" id="A0A1V2IAY1"/>
<dbReference type="EMBL" id="MOMC01000037">
    <property type="protein sequence ID" value="ONH28806.1"/>
    <property type="molecule type" value="Genomic_DNA"/>
</dbReference>
<feature type="signal peptide" evidence="2">
    <location>
        <begin position="1"/>
        <end position="16"/>
    </location>
</feature>
<proteinExistence type="predicted"/>
<organism evidence="3 4">
    <name type="scientific">Pseudofrankia asymbiotica</name>
    <dbReference type="NCBI Taxonomy" id="1834516"/>
    <lineage>
        <taxon>Bacteria</taxon>
        <taxon>Bacillati</taxon>
        <taxon>Actinomycetota</taxon>
        <taxon>Actinomycetes</taxon>
        <taxon>Frankiales</taxon>
        <taxon>Frankiaceae</taxon>
        <taxon>Pseudofrankia</taxon>
    </lineage>
</organism>
<evidence type="ECO:0000256" key="1">
    <source>
        <dbReference type="SAM" id="MobiDB-lite"/>
    </source>
</evidence>
<dbReference type="STRING" id="1834516.BL253_18365"/>
<feature type="compositionally biased region" description="Basic and acidic residues" evidence="1">
    <location>
        <begin position="77"/>
        <end position="88"/>
    </location>
</feature>
<comment type="caution">
    <text evidence="3">The sequence shown here is derived from an EMBL/GenBank/DDBJ whole genome shotgun (WGS) entry which is preliminary data.</text>
</comment>
<feature type="compositionally biased region" description="Polar residues" evidence="1">
    <location>
        <begin position="46"/>
        <end position="75"/>
    </location>
</feature>
<keyword evidence="2" id="KW-0732">Signal</keyword>
<name>A0A1V2IAY1_9ACTN</name>
<feature type="region of interest" description="Disordered" evidence="1">
    <location>
        <begin position="13"/>
        <end position="95"/>
    </location>
</feature>
<reference evidence="4" key="1">
    <citation type="submission" date="2016-10" db="EMBL/GenBank/DDBJ databases">
        <title>Frankia sp. NRRL B-16386 Genome sequencing.</title>
        <authorList>
            <person name="Ghodhbane-Gtari F."/>
            <person name="Swanson E."/>
            <person name="Gueddou A."/>
            <person name="Hezbri K."/>
            <person name="Ktari K."/>
            <person name="Nouioui I."/>
            <person name="Morris K."/>
            <person name="Simpson S."/>
            <person name="Abebe-Akele F."/>
            <person name="Thomas K."/>
            <person name="Gtari M."/>
            <person name="Tisa L.S."/>
        </authorList>
    </citation>
    <scope>NUCLEOTIDE SEQUENCE [LARGE SCALE GENOMIC DNA]</scope>
    <source>
        <strain evidence="4">NRRL B-16386</strain>
    </source>
</reference>
<feature type="chain" id="PRO_5039390861" evidence="2">
    <location>
        <begin position="17"/>
        <end position="256"/>
    </location>
</feature>
<keyword evidence="4" id="KW-1185">Reference proteome</keyword>
<dbReference type="SUPFAM" id="SSF69318">
    <property type="entry name" value="Integrin alpha N-terminal domain"/>
    <property type="match status" value="1"/>
</dbReference>
<gene>
    <name evidence="3" type="ORF">BL253_18365</name>
</gene>
<dbReference type="Proteomes" id="UP000188929">
    <property type="component" value="Unassembled WGS sequence"/>
</dbReference>
<dbReference type="InterPro" id="IPR028994">
    <property type="entry name" value="Integrin_alpha_N"/>
</dbReference>
<protein>
    <submittedName>
        <fullName evidence="3">Uncharacterized protein</fullName>
    </submittedName>
</protein>
<feature type="compositionally biased region" description="Low complexity" evidence="1">
    <location>
        <begin position="16"/>
        <end position="30"/>
    </location>
</feature>
<evidence type="ECO:0000313" key="4">
    <source>
        <dbReference type="Proteomes" id="UP000188929"/>
    </source>
</evidence>